<accession>A0A4D5RBZ9</accession>
<organism evidence="2">
    <name type="scientific">Ixodes scapularis</name>
    <name type="common">Black-legged tick</name>
    <name type="synonym">Deer tick</name>
    <dbReference type="NCBI Taxonomy" id="6945"/>
    <lineage>
        <taxon>Eukaryota</taxon>
        <taxon>Metazoa</taxon>
        <taxon>Ecdysozoa</taxon>
        <taxon>Arthropoda</taxon>
        <taxon>Chelicerata</taxon>
        <taxon>Arachnida</taxon>
        <taxon>Acari</taxon>
        <taxon>Parasitiformes</taxon>
        <taxon>Ixodida</taxon>
        <taxon>Ixodoidea</taxon>
        <taxon>Ixodidae</taxon>
        <taxon>Ixodinae</taxon>
        <taxon>Ixodes</taxon>
    </lineage>
</organism>
<proteinExistence type="predicted"/>
<dbReference type="EMBL" id="GHJT01000662">
    <property type="protein sequence ID" value="MOY34633.1"/>
    <property type="molecule type" value="Transcribed_RNA"/>
</dbReference>
<reference evidence="2" key="1">
    <citation type="submission" date="2019-04" db="EMBL/GenBank/DDBJ databases">
        <title>An insight into the mialome of Ixodes scapularis.</title>
        <authorList>
            <person name="Ribeiro J.M."/>
            <person name="Mather T.N."/>
            <person name="Karim S."/>
        </authorList>
    </citation>
    <scope>NUCLEOTIDE SEQUENCE</scope>
</reference>
<dbReference type="AlphaFoldDB" id="A0A4D5RBZ9"/>
<name>A0A4D5RBZ9_IXOSC</name>
<keyword evidence="1" id="KW-0812">Transmembrane</keyword>
<keyword evidence="1" id="KW-0472">Membrane</keyword>
<protein>
    <submittedName>
        <fullName evidence="2">Uncharacterized protein</fullName>
    </submittedName>
</protein>
<feature type="transmembrane region" description="Helical" evidence="1">
    <location>
        <begin position="12"/>
        <end position="29"/>
    </location>
</feature>
<sequence length="67" mass="7429">MGILYENSSRIAFSVLFAIMFYTFALVLVKCRQGDENGPLVTLGRCGPARSILLKRGESIPPVYKYG</sequence>
<keyword evidence="1" id="KW-1133">Transmembrane helix</keyword>
<evidence type="ECO:0000256" key="1">
    <source>
        <dbReference type="SAM" id="Phobius"/>
    </source>
</evidence>
<evidence type="ECO:0000313" key="2">
    <source>
        <dbReference type="EMBL" id="MOY34633.1"/>
    </source>
</evidence>